<dbReference type="InterPro" id="IPR036909">
    <property type="entry name" value="Cyt_c-like_dom_sf"/>
</dbReference>
<accession>A0A0F7DBG7</accession>
<dbReference type="SUPFAM" id="SSF46626">
    <property type="entry name" value="Cytochrome c"/>
    <property type="match status" value="1"/>
</dbReference>
<evidence type="ECO:0000313" key="2">
    <source>
        <dbReference type="Proteomes" id="UP000034723"/>
    </source>
</evidence>
<evidence type="ECO:0008006" key="3">
    <source>
        <dbReference type="Google" id="ProtNLM"/>
    </source>
</evidence>
<dbReference type="Gene3D" id="1.10.760.10">
    <property type="entry name" value="Cytochrome c-like domain"/>
    <property type="match status" value="1"/>
</dbReference>
<sequence length="124" mass="13789">MASSPEGFEMWLVLVLAIALLVLGCSGEEAAGPQKTPTAGESTPAPQSLNGEQLFEQKCSCHYSYYQNPEGSLGWLDVWRSEYYGKPSEKWSAGIDLMVEKRFTSVTDEEKLIIAEYLAERFAK</sequence>
<proteinExistence type="predicted"/>
<dbReference type="GO" id="GO:0020037">
    <property type="term" value="F:heme binding"/>
    <property type="evidence" value="ECO:0007669"/>
    <property type="project" value="InterPro"/>
</dbReference>
<dbReference type="AlphaFoldDB" id="A0A0F7DBG7"/>
<dbReference type="GeneID" id="24804222"/>
<name>A0A0F7DBG7_9EURY</name>
<dbReference type="RefSeq" id="WP_156967438.1">
    <property type="nucleotide sequence ID" value="NZ_CP011267.1"/>
</dbReference>
<reference evidence="1 2" key="1">
    <citation type="submission" date="2015-04" db="EMBL/GenBank/DDBJ databases">
        <title>The complete genome sequence of the hyperthermophilic, obligate iron-reducing archaeon Geoglobus ahangari strain 234T.</title>
        <authorList>
            <person name="Manzella M.P."/>
            <person name="Holmes D.E."/>
            <person name="Rocheleau J.M."/>
            <person name="Chung A."/>
            <person name="Reguera G."/>
            <person name="Kashefi K."/>
        </authorList>
    </citation>
    <scope>NUCLEOTIDE SEQUENCE [LARGE SCALE GENOMIC DNA]</scope>
    <source>
        <strain evidence="1 2">234</strain>
    </source>
</reference>
<dbReference type="EMBL" id="CP011267">
    <property type="protein sequence ID" value="AKG91061.1"/>
    <property type="molecule type" value="Genomic_DNA"/>
</dbReference>
<keyword evidence="2" id="KW-1185">Reference proteome</keyword>
<evidence type="ECO:0000313" key="1">
    <source>
        <dbReference type="EMBL" id="AKG91061.1"/>
    </source>
</evidence>
<dbReference type="InParanoid" id="A0A0F7DBG7"/>
<dbReference type="STRING" id="113653.GAH_01653"/>
<dbReference type="Proteomes" id="UP000034723">
    <property type="component" value="Chromosome"/>
</dbReference>
<gene>
    <name evidence="1" type="ORF">GAH_01653</name>
</gene>
<dbReference type="GO" id="GO:0009055">
    <property type="term" value="F:electron transfer activity"/>
    <property type="evidence" value="ECO:0007669"/>
    <property type="project" value="InterPro"/>
</dbReference>
<dbReference type="HOGENOM" id="CLU_2103398_0_0_2"/>
<protein>
    <recommendedName>
        <fullName evidence="3">Cytochrome c domain-containing protein</fullName>
    </recommendedName>
</protein>
<dbReference type="KEGG" id="gah:GAH_01653"/>
<organism evidence="1 2">
    <name type="scientific">Geoglobus ahangari</name>
    <dbReference type="NCBI Taxonomy" id="113653"/>
    <lineage>
        <taxon>Archaea</taxon>
        <taxon>Methanobacteriati</taxon>
        <taxon>Methanobacteriota</taxon>
        <taxon>Archaeoglobi</taxon>
        <taxon>Archaeoglobales</taxon>
        <taxon>Archaeoglobaceae</taxon>
        <taxon>Geoglobus</taxon>
    </lineage>
</organism>